<dbReference type="Pfam" id="PF22290">
    <property type="entry name" value="DmmA-like_N"/>
    <property type="match status" value="1"/>
</dbReference>
<keyword evidence="2" id="KW-0001">2Fe-2S</keyword>
<evidence type="ECO:0000313" key="9">
    <source>
        <dbReference type="EMBL" id="MFC5582664.1"/>
    </source>
</evidence>
<dbReference type="Gene3D" id="2.40.30.10">
    <property type="entry name" value="Translation factors"/>
    <property type="match status" value="1"/>
</dbReference>
<dbReference type="SUPFAM" id="SSF63380">
    <property type="entry name" value="Riboflavin synthase domain-like"/>
    <property type="match status" value="1"/>
</dbReference>
<feature type="transmembrane region" description="Helical" evidence="7">
    <location>
        <begin position="20"/>
        <end position="41"/>
    </location>
</feature>
<keyword evidence="1" id="KW-0285">Flavoprotein</keyword>
<proteinExistence type="predicted"/>
<dbReference type="PANTHER" id="PTHR47354">
    <property type="entry name" value="NADH OXIDOREDUCTASE HCR"/>
    <property type="match status" value="1"/>
</dbReference>
<evidence type="ECO:0000256" key="1">
    <source>
        <dbReference type="ARBA" id="ARBA00022630"/>
    </source>
</evidence>
<keyword evidence="3" id="KW-0479">Metal-binding</keyword>
<dbReference type="Gene3D" id="3.40.50.80">
    <property type="entry name" value="Nucleotide-binding domain of ferredoxin-NADP reductase (FNR) module"/>
    <property type="match status" value="1"/>
</dbReference>
<evidence type="ECO:0000256" key="3">
    <source>
        <dbReference type="ARBA" id="ARBA00022723"/>
    </source>
</evidence>
<comment type="caution">
    <text evidence="9">The sequence shown here is derived from an EMBL/GenBank/DDBJ whole genome shotgun (WGS) entry which is preliminary data.</text>
</comment>
<dbReference type="CDD" id="cd06185">
    <property type="entry name" value="PDR_like"/>
    <property type="match status" value="1"/>
</dbReference>
<dbReference type="InterPro" id="IPR054582">
    <property type="entry name" value="DmmA-like_N"/>
</dbReference>
<dbReference type="InterPro" id="IPR039261">
    <property type="entry name" value="FNR_nucleotide-bd"/>
</dbReference>
<evidence type="ECO:0000256" key="7">
    <source>
        <dbReference type="SAM" id="Phobius"/>
    </source>
</evidence>
<evidence type="ECO:0000256" key="4">
    <source>
        <dbReference type="ARBA" id="ARBA00023002"/>
    </source>
</evidence>
<keyword evidence="10" id="KW-1185">Reference proteome</keyword>
<keyword evidence="6" id="KW-0411">Iron-sulfur</keyword>
<reference evidence="10" key="1">
    <citation type="journal article" date="2019" name="Int. J. Syst. Evol. Microbiol.">
        <title>The Global Catalogue of Microorganisms (GCM) 10K type strain sequencing project: providing services to taxonomists for standard genome sequencing and annotation.</title>
        <authorList>
            <consortium name="The Broad Institute Genomics Platform"/>
            <consortium name="The Broad Institute Genome Sequencing Center for Infectious Disease"/>
            <person name="Wu L."/>
            <person name="Ma J."/>
        </authorList>
    </citation>
    <scope>NUCLEOTIDE SEQUENCE [LARGE SCALE GENOMIC DNA]</scope>
    <source>
        <strain evidence="10">CGMCC 1.13587</strain>
    </source>
</reference>
<dbReference type="InterPro" id="IPR017938">
    <property type="entry name" value="Riboflavin_synthase-like_b-brl"/>
</dbReference>
<feature type="domain" description="FAD-binding FR-type" evidence="8">
    <location>
        <begin position="50"/>
        <end position="152"/>
    </location>
</feature>
<dbReference type="InterPro" id="IPR017927">
    <property type="entry name" value="FAD-bd_FR_type"/>
</dbReference>
<dbReference type="EMBL" id="JBHSNG010000022">
    <property type="protein sequence ID" value="MFC5582664.1"/>
    <property type="molecule type" value="Genomic_DNA"/>
</dbReference>
<evidence type="ECO:0000259" key="8">
    <source>
        <dbReference type="PROSITE" id="PS51384"/>
    </source>
</evidence>
<dbReference type="PRINTS" id="PR00409">
    <property type="entry name" value="PHDIOXRDTASE"/>
</dbReference>
<dbReference type="PROSITE" id="PS51384">
    <property type="entry name" value="FAD_FR"/>
    <property type="match status" value="1"/>
</dbReference>
<keyword evidence="7" id="KW-0472">Membrane</keyword>
<dbReference type="Proteomes" id="UP001596111">
    <property type="component" value="Unassembled WGS sequence"/>
</dbReference>
<keyword evidence="7" id="KW-0812">Transmembrane</keyword>
<keyword evidence="5" id="KW-0408">Iron</keyword>
<dbReference type="PANTHER" id="PTHR47354:SF1">
    <property type="entry name" value="CARNITINE MONOOXYGENASE REDUCTASE SUBUNIT"/>
    <property type="match status" value="1"/>
</dbReference>
<dbReference type="SUPFAM" id="SSF52343">
    <property type="entry name" value="Ferredoxin reductase-like, C-terminal NADP-linked domain"/>
    <property type="match status" value="1"/>
</dbReference>
<evidence type="ECO:0000256" key="6">
    <source>
        <dbReference type="ARBA" id="ARBA00023014"/>
    </source>
</evidence>
<keyword evidence="7" id="KW-1133">Transmembrane helix</keyword>
<evidence type="ECO:0000313" key="10">
    <source>
        <dbReference type="Proteomes" id="UP001596111"/>
    </source>
</evidence>
<dbReference type="InterPro" id="IPR050415">
    <property type="entry name" value="MRET"/>
</dbReference>
<accession>A0ABW0SZZ1</accession>
<keyword evidence="4" id="KW-0560">Oxidoreductase</keyword>
<protein>
    <submittedName>
        <fullName evidence="9">Ferredoxin reductase</fullName>
    </submittedName>
</protein>
<evidence type="ECO:0000256" key="5">
    <source>
        <dbReference type="ARBA" id="ARBA00023004"/>
    </source>
</evidence>
<organism evidence="9 10">
    <name type="scientific">Rhodanobacter terrae</name>
    <dbReference type="NCBI Taxonomy" id="418647"/>
    <lineage>
        <taxon>Bacteria</taxon>
        <taxon>Pseudomonadati</taxon>
        <taxon>Pseudomonadota</taxon>
        <taxon>Gammaproteobacteria</taxon>
        <taxon>Lysobacterales</taxon>
        <taxon>Rhodanobacteraceae</taxon>
        <taxon>Rhodanobacter</taxon>
    </lineage>
</organism>
<sequence length="294" mass="32508">MYLYLLALHSGLVGGLPYQLLLLLAVLGIPVQFYSGASVYIRKKLRKRVKANFYLRLVRKTVEAEGICSFAFSDPKGRVLSPFSAGSHIDVETGNGITRQYSLCNDPLETHRYVICVLLHANSRGGSRGMHENLAVGDLVQISTPRNHFQLAHSAKRSLLLAAGIGVTPLLCMAERLSNIGAEFSMHYCVRSLTQAAFVERIKKSPFSDRVTFHISSESGRLDIPSLLKSYPHETHIYVCGSNEFIDGVTVAASEKGWPEAHIHREHFSASGHMNRLATSFELKIARDALINST</sequence>
<evidence type="ECO:0000256" key="2">
    <source>
        <dbReference type="ARBA" id="ARBA00022714"/>
    </source>
</evidence>
<name>A0ABW0SZZ1_9GAMM</name>
<dbReference type="RefSeq" id="WP_377328963.1">
    <property type="nucleotide sequence ID" value="NZ_JBHSNG010000022.1"/>
</dbReference>
<gene>
    <name evidence="9" type="ORF">ACFPPB_16210</name>
</gene>